<keyword evidence="4" id="KW-1185">Reference proteome</keyword>
<sequence>MNEPARQRTGFQPVVLLDDLPEYVAGELYVLTLPETVSAGDVVELCRTLRGPAAIAYTSLANLAAACGTSQPWARATTRRLQGLGAEHGYNLVILDAWLPDRPRPPDVDVREQPDLEPAEYDGEDPLLYVPSRPVHVGQQTVHVELQPDPAGRLMVLAYTSPEQLAERCGRYQPWVAIHRNDLAQVAEQAGAHGVLFEPVLDEGSRHTGPVRNWSSRSIASQTEGHDHA</sequence>
<dbReference type="InterPro" id="IPR009839">
    <property type="entry name" value="SseB_N"/>
</dbReference>
<comment type="caution">
    <text evidence="3">The sequence shown here is derived from an EMBL/GenBank/DDBJ whole genome shotgun (WGS) entry which is preliminary data.</text>
</comment>
<accession>A0A542DEE7</accession>
<evidence type="ECO:0000313" key="3">
    <source>
        <dbReference type="EMBL" id="TQJ01443.1"/>
    </source>
</evidence>
<dbReference type="Pfam" id="PF07179">
    <property type="entry name" value="SseB"/>
    <property type="match status" value="1"/>
</dbReference>
<proteinExistence type="predicted"/>
<organism evidence="3 4">
    <name type="scientific">Amycolatopsis cihanbeyliensis</name>
    <dbReference type="NCBI Taxonomy" id="1128664"/>
    <lineage>
        <taxon>Bacteria</taxon>
        <taxon>Bacillati</taxon>
        <taxon>Actinomycetota</taxon>
        <taxon>Actinomycetes</taxon>
        <taxon>Pseudonocardiales</taxon>
        <taxon>Pseudonocardiaceae</taxon>
        <taxon>Amycolatopsis</taxon>
    </lineage>
</organism>
<dbReference type="AlphaFoldDB" id="A0A542DEE7"/>
<name>A0A542DEE7_AMYCI</name>
<dbReference type="RefSeq" id="WP_170220713.1">
    <property type="nucleotide sequence ID" value="NZ_VFML01000001.1"/>
</dbReference>
<feature type="region of interest" description="Disordered" evidence="1">
    <location>
        <begin position="202"/>
        <end position="229"/>
    </location>
</feature>
<protein>
    <submittedName>
        <fullName evidence="3">Type III secretion system (T3SS) SseB-like protein</fullName>
    </submittedName>
</protein>
<dbReference type="NCBIfam" id="NF042914">
    <property type="entry name" value="SAV915_dom"/>
    <property type="match status" value="2"/>
</dbReference>
<dbReference type="Proteomes" id="UP000320876">
    <property type="component" value="Unassembled WGS sequence"/>
</dbReference>
<reference evidence="3 4" key="1">
    <citation type="submission" date="2019-06" db="EMBL/GenBank/DDBJ databases">
        <title>Sequencing the genomes of 1000 actinobacteria strains.</title>
        <authorList>
            <person name="Klenk H.-P."/>
        </authorList>
    </citation>
    <scope>NUCLEOTIDE SEQUENCE [LARGE SCALE GENOMIC DNA]</scope>
    <source>
        <strain evidence="3 4">DSM 45679</strain>
    </source>
</reference>
<evidence type="ECO:0000256" key="1">
    <source>
        <dbReference type="SAM" id="MobiDB-lite"/>
    </source>
</evidence>
<feature type="compositionally biased region" description="Polar residues" evidence="1">
    <location>
        <begin position="213"/>
        <end position="223"/>
    </location>
</feature>
<gene>
    <name evidence="3" type="ORF">FB471_1123</name>
</gene>
<feature type="domain" description="SseB protein N-terminal" evidence="2">
    <location>
        <begin position="142"/>
        <end position="199"/>
    </location>
</feature>
<evidence type="ECO:0000313" key="4">
    <source>
        <dbReference type="Proteomes" id="UP000320876"/>
    </source>
</evidence>
<dbReference type="InterPro" id="IPR049975">
    <property type="entry name" value="SAV_915-like_dom"/>
</dbReference>
<evidence type="ECO:0000259" key="2">
    <source>
        <dbReference type="Pfam" id="PF07179"/>
    </source>
</evidence>
<dbReference type="EMBL" id="VFML01000001">
    <property type="protein sequence ID" value="TQJ01443.1"/>
    <property type="molecule type" value="Genomic_DNA"/>
</dbReference>